<gene>
    <name evidence="2" type="ORF">HNP37_001566</name>
</gene>
<keyword evidence="1" id="KW-0472">Membrane</keyword>
<dbReference type="Proteomes" id="UP000561681">
    <property type="component" value="Unassembled WGS sequence"/>
</dbReference>
<comment type="caution">
    <text evidence="2">The sequence shown here is derived from an EMBL/GenBank/DDBJ whole genome shotgun (WGS) entry which is preliminary data.</text>
</comment>
<feature type="transmembrane region" description="Helical" evidence="1">
    <location>
        <begin position="7"/>
        <end position="27"/>
    </location>
</feature>
<organism evidence="2 3">
    <name type="scientific">Flavobacterium nitrogenifigens</name>
    <dbReference type="NCBI Taxonomy" id="1617283"/>
    <lineage>
        <taxon>Bacteria</taxon>
        <taxon>Pseudomonadati</taxon>
        <taxon>Bacteroidota</taxon>
        <taxon>Flavobacteriia</taxon>
        <taxon>Flavobacteriales</taxon>
        <taxon>Flavobacteriaceae</taxon>
        <taxon>Flavobacterium</taxon>
    </lineage>
</organism>
<feature type="transmembrane region" description="Helical" evidence="1">
    <location>
        <begin position="138"/>
        <end position="155"/>
    </location>
</feature>
<keyword evidence="1" id="KW-1133">Transmembrane helix</keyword>
<accession>A0A7W7IW20</accession>
<evidence type="ECO:0000313" key="3">
    <source>
        <dbReference type="Proteomes" id="UP000561681"/>
    </source>
</evidence>
<keyword evidence="1" id="KW-0812">Transmembrane</keyword>
<sequence length="160" mass="18674">MTKKTKRLINSIIGGLFSTLFFFLAYIGNEKRNIDLSKQDQFESIIIDKGIDIHYGRKGQKSDVFFISLKNLDEDLGVYRMSKDYNDLLQKINIGDKVKVYYQANSNEDENINIDLIQLEKDGKIIINKSEYEQKEGSLLYIGLIAGFFILYLSYRNYKR</sequence>
<reference evidence="2 3" key="1">
    <citation type="submission" date="2020-08" db="EMBL/GenBank/DDBJ databases">
        <title>Functional genomics of gut bacteria from endangered species of beetles.</title>
        <authorList>
            <person name="Carlos-Shanley C."/>
        </authorList>
    </citation>
    <scope>NUCLEOTIDE SEQUENCE [LARGE SCALE GENOMIC DNA]</scope>
    <source>
        <strain evidence="2 3">S00142</strain>
    </source>
</reference>
<name>A0A7W7IW20_9FLAO</name>
<dbReference type="RefSeq" id="WP_184160044.1">
    <property type="nucleotide sequence ID" value="NZ_JACHLD010000002.1"/>
</dbReference>
<keyword evidence="3" id="KW-1185">Reference proteome</keyword>
<evidence type="ECO:0000256" key="1">
    <source>
        <dbReference type="SAM" id="Phobius"/>
    </source>
</evidence>
<protein>
    <submittedName>
        <fullName evidence="2">Uncharacterized protein</fullName>
    </submittedName>
</protein>
<dbReference type="EMBL" id="JACHLD010000002">
    <property type="protein sequence ID" value="MBB4801505.1"/>
    <property type="molecule type" value="Genomic_DNA"/>
</dbReference>
<proteinExistence type="predicted"/>
<dbReference type="AlphaFoldDB" id="A0A7W7IW20"/>
<evidence type="ECO:0000313" key="2">
    <source>
        <dbReference type="EMBL" id="MBB4801505.1"/>
    </source>
</evidence>